<dbReference type="GO" id="GO:0006355">
    <property type="term" value="P:regulation of DNA-templated transcription"/>
    <property type="evidence" value="ECO:0007669"/>
    <property type="project" value="UniProtKB-ARBA"/>
</dbReference>
<name>A0A067GDN7_CITSI</name>
<protein>
    <recommendedName>
        <fullName evidence="7">Myb-like domain-containing protein</fullName>
    </recommendedName>
</protein>
<keyword evidence="2" id="KW-0805">Transcription regulation</keyword>
<dbReference type="AlphaFoldDB" id="A0A067GDN7"/>
<evidence type="ECO:0000313" key="8">
    <source>
        <dbReference type="EMBL" id="KDO73612.1"/>
    </source>
</evidence>
<keyword evidence="3" id="KW-0238">DNA-binding</keyword>
<evidence type="ECO:0000256" key="3">
    <source>
        <dbReference type="ARBA" id="ARBA00023125"/>
    </source>
</evidence>
<organism evidence="8 9">
    <name type="scientific">Citrus sinensis</name>
    <name type="common">Sweet orange</name>
    <name type="synonym">Citrus aurantium var. sinensis</name>
    <dbReference type="NCBI Taxonomy" id="2711"/>
    <lineage>
        <taxon>Eukaryota</taxon>
        <taxon>Viridiplantae</taxon>
        <taxon>Streptophyta</taxon>
        <taxon>Embryophyta</taxon>
        <taxon>Tracheophyta</taxon>
        <taxon>Spermatophyta</taxon>
        <taxon>Magnoliopsida</taxon>
        <taxon>eudicotyledons</taxon>
        <taxon>Gunneridae</taxon>
        <taxon>Pentapetalae</taxon>
        <taxon>rosids</taxon>
        <taxon>malvids</taxon>
        <taxon>Sapindales</taxon>
        <taxon>Rutaceae</taxon>
        <taxon>Aurantioideae</taxon>
        <taxon>Citrus</taxon>
    </lineage>
</organism>
<dbReference type="InterPro" id="IPR044822">
    <property type="entry name" value="Myb_DNA-bind_4"/>
</dbReference>
<dbReference type="CDD" id="cd12203">
    <property type="entry name" value="GT1"/>
    <property type="match status" value="1"/>
</dbReference>
<feature type="compositionally biased region" description="Basic and acidic residues" evidence="6">
    <location>
        <begin position="509"/>
        <end position="519"/>
    </location>
</feature>
<evidence type="ECO:0000256" key="2">
    <source>
        <dbReference type="ARBA" id="ARBA00023015"/>
    </source>
</evidence>
<gene>
    <name evidence="8" type="ORF">CISIN_1g009174mg</name>
</gene>
<dbReference type="Gene3D" id="1.10.10.60">
    <property type="entry name" value="Homeodomain-like"/>
    <property type="match status" value="1"/>
</dbReference>
<comment type="subcellular location">
    <subcellularLocation>
        <location evidence="1">Nucleus</location>
    </subcellularLocation>
</comment>
<keyword evidence="5" id="KW-0539">Nucleus</keyword>
<dbReference type="PaxDb" id="2711-XP_006474486.1"/>
<evidence type="ECO:0000313" key="9">
    <source>
        <dbReference type="Proteomes" id="UP000027120"/>
    </source>
</evidence>
<evidence type="ECO:0000259" key="7">
    <source>
        <dbReference type="PROSITE" id="PS50090"/>
    </source>
</evidence>
<dbReference type="PANTHER" id="PTHR21654">
    <property type="entry name" value="FI21293P1"/>
    <property type="match status" value="1"/>
</dbReference>
<dbReference type="eggNOG" id="KOG4282">
    <property type="taxonomic scope" value="Eukaryota"/>
</dbReference>
<dbReference type="SMR" id="A0A067GDN7"/>
<dbReference type="GO" id="GO:0005634">
    <property type="term" value="C:nucleus"/>
    <property type="evidence" value="ECO:0007669"/>
    <property type="project" value="UniProtKB-SubCell"/>
</dbReference>
<feature type="region of interest" description="Disordered" evidence="6">
    <location>
        <begin position="484"/>
        <end position="541"/>
    </location>
</feature>
<evidence type="ECO:0000256" key="5">
    <source>
        <dbReference type="ARBA" id="ARBA00023242"/>
    </source>
</evidence>
<evidence type="ECO:0000256" key="1">
    <source>
        <dbReference type="ARBA" id="ARBA00004123"/>
    </source>
</evidence>
<dbReference type="EMBL" id="KK784885">
    <property type="protein sequence ID" value="KDO73612.1"/>
    <property type="molecule type" value="Genomic_DNA"/>
</dbReference>
<dbReference type="PANTHER" id="PTHR21654:SF31">
    <property type="entry name" value="OS02G0104500 PROTEIN"/>
    <property type="match status" value="1"/>
</dbReference>
<proteinExistence type="predicted"/>
<dbReference type="FunFam" id="1.10.10.60:FF:000092">
    <property type="entry name" value="Trihelix transcription factor GT-2"/>
    <property type="match status" value="1"/>
</dbReference>
<reference evidence="8 9" key="1">
    <citation type="submission" date="2014-04" db="EMBL/GenBank/DDBJ databases">
        <authorList>
            <consortium name="International Citrus Genome Consortium"/>
            <person name="Gmitter F."/>
            <person name="Chen C."/>
            <person name="Farmerie W."/>
            <person name="Harkins T."/>
            <person name="Desany B."/>
            <person name="Mohiuddin M."/>
            <person name="Kodira C."/>
            <person name="Borodovsky M."/>
            <person name="Lomsadze A."/>
            <person name="Burns P."/>
            <person name="Jenkins J."/>
            <person name="Prochnik S."/>
            <person name="Shu S."/>
            <person name="Chapman J."/>
            <person name="Pitluck S."/>
            <person name="Schmutz J."/>
            <person name="Rokhsar D."/>
        </authorList>
    </citation>
    <scope>NUCLEOTIDE SEQUENCE</scope>
</reference>
<accession>A0A067GDN7</accession>
<evidence type="ECO:0000256" key="4">
    <source>
        <dbReference type="ARBA" id="ARBA00023163"/>
    </source>
</evidence>
<dbReference type="PROSITE" id="PS50090">
    <property type="entry name" value="MYB_LIKE"/>
    <property type="match status" value="1"/>
</dbReference>
<dbReference type="GO" id="GO:0003677">
    <property type="term" value="F:DNA binding"/>
    <property type="evidence" value="ECO:0007669"/>
    <property type="project" value="UniProtKB-KW"/>
</dbReference>
<feature type="compositionally biased region" description="Acidic residues" evidence="6">
    <location>
        <begin position="520"/>
        <end position="541"/>
    </location>
</feature>
<dbReference type="STRING" id="2711.A0A067GDN7"/>
<dbReference type="InterPro" id="IPR001005">
    <property type="entry name" value="SANT/Myb"/>
</dbReference>
<keyword evidence="4" id="KW-0804">Transcription</keyword>
<evidence type="ECO:0000256" key="6">
    <source>
        <dbReference type="SAM" id="MobiDB-lite"/>
    </source>
</evidence>
<dbReference type="Proteomes" id="UP000027120">
    <property type="component" value="Unassembled WGS sequence"/>
</dbReference>
<sequence>MQSGYGASEIHQHHQNLIGDAGDDVDGCCPSIFTISNPPENNHLYYRHPRQHEKHPQQQQQMFQPPPPPPSPFTHRLLRPFQTLIHQPQPQQQQGERLHSQLGLEVQDPCPTSLHPFFDVNFKLGLNENSGNNGSKHEITTLLHGNEQQQHHNHQSLVMPPHSWHSQEDSSAIKLQEPFWKPGVVDKDQPENIKKHHVMGSKYQHFGGELEAIYGLANAKINVETDNQITGSGSAIIGVNDLDHGSENSIGEEKLAHEKKKRKRKMKEKLSSMFGFFEGLVKQVMDHQEGLHRKFVEVVQRMDREKSEREEAWRREDAAKYNREAIARAHEQAAALSREALIISHLEKITGQSINLPPRKTALLLVQPDQVITKGPTKEWKSDMISRRWPKTEVEALIQVRGGLESRFLEPGLKGPLWEEVSALMASMGYQRSAKRCKEKWENINKYFRKTKESGKKRSPQSKTCPYFDQLDQLYSRNNPINIPADPDMGVQNQGYSELLEAFAAASDHGNENENHEYDHNDDDDEDEDEDRDDDAEENGD</sequence>
<feature type="region of interest" description="Disordered" evidence="6">
    <location>
        <begin position="50"/>
        <end position="69"/>
    </location>
</feature>
<keyword evidence="9" id="KW-1185">Reference proteome</keyword>
<feature type="domain" description="Myb-like" evidence="7">
    <location>
        <begin position="381"/>
        <end position="445"/>
    </location>
</feature>
<dbReference type="Pfam" id="PF13837">
    <property type="entry name" value="Myb_DNA-bind_4"/>
    <property type="match status" value="1"/>
</dbReference>